<keyword evidence="6" id="KW-0408">Iron</keyword>
<dbReference type="SMART" id="SM00491">
    <property type="entry name" value="HELICc2"/>
    <property type="match status" value="1"/>
</dbReference>
<evidence type="ECO:0000256" key="8">
    <source>
        <dbReference type="ARBA" id="ARBA00023235"/>
    </source>
</evidence>
<dbReference type="VEuPathDB" id="TriTrypDB:LdCL_280022100"/>
<dbReference type="Pfam" id="PF13307">
    <property type="entry name" value="Helicase_C_2"/>
    <property type="match status" value="1"/>
</dbReference>
<evidence type="ECO:0000256" key="5">
    <source>
        <dbReference type="ARBA" id="ARBA00022840"/>
    </source>
</evidence>
<keyword evidence="5" id="KW-0067">ATP-binding</keyword>
<comment type="caution">
    <text evidence="12">The sequence shown here is derived from an EMBL/GenBank/DDBJ whole genome shotgun (WGS) entry which is preliminary data.</text>
</comment>
<evidence type="ECO:0000256" key="7">
    <source>
        <dbReference type="ARBA" id="ARBA00023014"/>
    </source>
</evidence>
<dbReference type="GO" id="GO:0003677">
    <property type="term" value="F:DNA binding"/>
    <property type="evidence" value="ECO:0007669"/>
    <property type="project" value="InterPro"/>
</dbReference>
<keyword evidence="3" id="KW-0378">Hydrolase</keyword>
<dbReference type="GO" id="GO:0051536">
    <property type="term" value="F:iron-sulfur cluster binding"/>
    <property type="evidence" value="ECO:0007669"/>
    <property type="project" value="UniProtKB-KW"/>
</dbReference>
<dbReference type="VEuPathDB" id="TriTrypDB:LDHU3_28.2260"/>
<dbReference type="Gene3D" id="2.120.10.80">
    <property type="entry name" value="Kelch-type beta propeller"/>
    <property type="match status" value="1"/>
</dbReference>
<dbReference type="InterPro" id="IPR045028">
    <property type="entry name" value="DinG/Rad3-like"/>
</dbReference>
<feature type="domain" description="Helicase ATP-binding" evidence="11">
    <location>
        <begin position="132"/>
        <end position="504"/>
    </location>
</feature>
<sequence length="1655" mass="178408">MPDRLKGILLHRECEDELEHQQARQHSSGTSMHSATPLATAVEKCSDTVQVATDDSLPPAVVLASGASRSSASTTSIKQSTGALTYSVATPLNQARLGHLTHAGSTAVHTCSSKHHYRTRLPRLRSTAAVSVNAESSLSKTAAAEMIRMIADVLHSASPHVVPVAVVEVPTGCGKTMALLSSVLRYQQELKRKSPKELDAYLRQRRPSGEKRKAPPKGRRGQRGPQQRGAARLAPVAGGDIDANEGDTDDECTDGWSVPPSFFKHFRVNSQRKIRAELDVAGSQELRRRFLPPPCTVYYVTRTHAQLRQAVRELRRLHGATSAIRMNILGSRERYCIHPKVMASKANHTLPVQGNNLGEVCDKLVSLGLCEMVDKYDELSCSAITGPVGHQRGQIWDMEDLVLEGTSRHMCPYYAARDLVFYADVNFCTYPYLLDPLIRHETKMEAALKNNAVVVFDEAHNVAAVCQDALSLECPRAVLALILSELEPLVSNQVPLARQPLSAASSTAGVAQDDFAAMQYPRELHLGAFTLVEIFSFLCTLFQSLSVFFDVAMEAADDRERRGKKRHRGDEKGEGDEHNGRDCGAAYMQGTQLEHHLRRDMEAHVAAYRQRTAAQRHFAAPAPALASLELFQRAYGVIMALGVTFNPFLFSVFGLSTLKRWLLLLRFLLQKPQSFAVAVRSAPPWDGLAQSGSDTERSLFGARSAAAAVAEAHPAAGGDSGAARTHAVVAQWTIDLRCLDGSLAFSYLLKTVHRVVLASGTLSPFPQLARDLGVEASLWRTLEGLHVVPPTQYSLTALTALPVSSSSTHDGTTTQPLLLPLRCTHASLSNPVFLKTVARAVVQLTQTLRESSGGGVLLFVPNYAVLTALAKLTREVLLVAQREQQHQSPHAAAPTQLFLEPRKAEALTEVLCQFQNCTQAPRCGTALLFSVYRGKVSEGLDFTDDMARLVLCLGLPLQPLKSWKVIAQRAYSGSDWYTTDAVRAVNQALGRCLRHTKDYGAVVLLDERYAQPEYQERLSKWCRATLQTESSLPQLCAGLRTSFTQWRRAFGALAMSTSPLPTPSAAADRAVPWDDIGGVAHQDAASLARTRLGTEQLPFTRVLRAPSAAWWPHRTVGPALDATASDSSPQRSGAARLARTVPGAGAGARQSATAGAGLPHSPLACTAVKLLYETAAATGDVSRQVLQDAIQSLTKNFFDSSGTPNETFWRLDVPSKRSMDVPPTVCAALMESLQMRWVECPLLDAANLVLHPPSSSEDDDDDDPIDLLNRREGHCSAVVYPTMPIDVSAASPRESWVLVCGGYSNGSVSATPLVARTALLPALQWVRLPPVDALECDGATLTTVVSAVGVDATPATATAASASSSVCTTAAPVAYLFGGLGSDMNRRNTLYAVALHVDADATPVMVQVDEVHCIGTPPEARVRHGAGGHAGRLYIFGGETDTQEQSSDLYVCDVQAGVWRVLASPSSLPSPAPRLLSLSLLFVAPTTFVLYGGAHFVNGDLRSFSDVWRFDLATEAWSVVVPPQPDDGTPGEEEWRADVPQRVLPPSNGHAGGVFALRLSDSATYVCAAFLGGKNISEGNDAVKLVCCHLQANTMEAHARCATPAVVSGKLPHWRYTPTVVHTEKGLLLLAGQCRHPQTPSAFLLTVSIGSAGGG</sequence>
<dbReference type="FunFam" id="3.40.50.300:FF:002700">
    <property type="entry name" value="DNA repair helicase putative"/>
    <property type="match status" value="1"/>
</dbReference>
<keyword evidence="10" id="KW-1133">Transmembrane helix</keyword>
<evidence type="ECO:0000256" key="4">
    <source>
        <dbReference type="ARBA" id="ARBA00022806"/>
    </source>
</evidence>
<dbReference type="FunFam" id="3.40.50.300:FF:002929">
    <property type="entry name" value="Helicase-like protein"/>
    <property type="match status" value="1"/>
</dbReference>
<dbReference type="VEuPathDB" id="TriTrypDB:LdBPK_281730.1"/>
<feature type="compositionally biased region" description="Basic and acidic residues" evidence="9">
    <location>
        <begin position="568"/>
        <end position="581"/>
    </location>
</feature>
<dbReference type="InterPro" id="IPR027417">
    <property type="entry name" value="P-loop_NTPase"/>
</dbReference>
<dbReference type="Proteomes" id="UP000318447">
    <property type="component" value="Unassembled WGS sequence"/>
</dbReference>
<evidence type="ECO:0000256" key="2">
    <source>
        <dbReference type="ARBA" id="ARBA00022741"/>
    </source>
</evidence>
<dbReference type="PANTHER" id="PTHR11472:SF47">
    <property type="entry name" value="FANCONI ANEMIA GROUP J PROTEIN"/>
    <property type="match status" value="1"/>
</dbReference>
<dbReference type="SUPFAM" id="SSF52540">
    <property type="entry name" value="P-loop containing nucleoside triphosphate hydrolases"/>
    <property type="match status" value="2"/>
</dbReference>
<feature type="compositionally biased region" description="Acidic residues" evidence="9">
    <location>
        <begin position="242"/>
        <end position="253"/>
    </location>
</feature>
<dbReference type="VEuPathDB" id="TriTrypDB:LDHU3_28.2250"/>
<proteinExistence type="predicted"/>
<feature type="compositionally biased region" description="Basic and acidic residues" evidence="9">
    <location>
        <begin position="195"/>
        <end position="213"/>
    </location>
</feature>
<evidence type="ECO:0000256" key="1">
    <source>
        <dbReference type="ARBA" id="ARBA00022723"/>
    </source>
</evidence>
<reference evidence="13" key="1">
    <citation type="submission" date="2019-02" db="EMBL/GenBank/DDBJ databases">
        <title>FDA dAtabase for Regulatory Grade micrObial Sequences (FDA-ARGOS): Supporting development and validation of Infectious Disease Dx tests.</title>
        <authorList>
            <person name="Duncan R."/>
            <person name="Fisher C."/>
            <person name="Tallon L."/>
            <person name="Sadzewicz L."/>
            <person name="Sengamalay N."/>
            <person name="Ott S."/>
            <person name="Godinez A."/>
            <person name="Nagaraj S."/>
            <person name="Vavikolanu K."/>
            <person name="Nadendla S."/>
            <person name="Aluvathingal J."/>
            <person name="Sichtig H."/>
        </authorList>
    </citation>
    <scope>NUCLEOTIDE SEQUENCE [LARGE SCALE GENOMIC DNA]</scope>
    <source>
        <strain evidence="13">FDAARGOS_361</strain>
    </source>
</reference>
<evidence type="ECO:0000256" key="3">
    <source>
        <dbReference type="ARBA" id="ARBA00022801"/>
    </source>
</evidence>
<dbReference type="Pfam" id="PF06733">
    <property type="entry name" value="DEAD_2"/>
    <property type="match status" value="1"/>
</dbReference>
<feature type="region of interest" description="Disordered" evidence="9">
    <location>
        <begin position="195"/>
        <end position="254"/>
    </location>
</feature>
<feature type="region of interest" description="Disordered" evidence="9">
    <location>
        <begin position="559"/>
        <end position="582"/>
    </location>
</feature>
<feature type="transmembrane region" description="Helical" evidence="10">
    <location>
        <begin position="534"/>
        <end position="556"/>
    </location>
</feature>
<protein>
    <submittedName>
        <fullName evidence="12">Helicase C-terminal domain family protein</fullName>
    </submittedName>
</protein>
<dbReference type="Pfam" id="PF24681">
    <property type="entry name" value="Kelch_KLHDC2_KLHL20_DRC7"/>
    <property type="match status" value="1"/>
</dbReference>
<dbReference type="SUPFAM" id="SSF117281">
    <property type="entry name" value="Kelch motif"/>
    <property type="match status" value="1"/>
</dbReference>
<dbReference type="GO" id="GO:0046872">
    <property type="term" value="F:metal ion binding"/>
    <property type="evidence" value="ECO:0007669"/>
    <property type="project" value="UniProtKB-KW"/>
</dbReference>
<keyword evidence="8" id="KW-0413">Isomerase</keyword>
<dbReference type="GO" id="GO:0005634">
    <property type="term" value="C:nucleus"/>
    <property type="evidence" value="ECO:0007669"/>
    <property type="project" value="TreeGrafter"/>
</dbReference>
<dbReference type="PROSITE" id="PS51193">
    <property type="entry name" value="HELICASE_ATP_BIND_2"/>
    <property type="match status" value="1"/>
</dbReference>
<dbReference type="InterPro" id="IPR006554">
    <property type="entry name" value="Helicase-like_DEXD_c2"/>
</dbReference>
<dbReference type="GO" id="GO:0005524">
    <property type="term" value="F:ATP binding"/>
    <property type="evidence" value="ECO:0007669"/>
    <property type="project" value="UniProtKB-KW"/>
</dbReference>
<dbReference type="GO" id="GO:0003678">
    <property type="term" value="F:DNA helicase activity"/>
    <property type="evidence" value="ECO:0007669"/>
    <property type="project" value="InterPro"/>
</dbReference>
<evidence type="ECO:0000259" key="11">
    <source>
        <dbReference type="PROSITE" id="PS51193"/>
    </source>
</evidence>
<dbReference type="InterPro" id="IPR002464">
    <property type="entry name" value="DNA/RNA_helicase_DEAH_CS"/>
</dbReference>
<gene>
    <name evidence="12" type="ORF">CGC21_22310</name>
</gene>
<organism evidence="12 13">
    <name type="scientific">Leishmania donovani</name>
    <dbReference type="NCBI Taxonomy" id="5661"/>
    <lineage>
        <taxon>Eukaryota</taxon>
        <taxon>Discoba</taxon>
        <taxon>Euglenozoa</taxon>
        <taxon>Kinetoplastea</taxon>
        <taxon>Metakinetoplastina</taxon>
        <taxon>Trypanosomatida</taxon>
        <taxon>Trypanosomatidae</taxon>
        <taxon>Leishmaniinae</taxon>
        <taxon>Leishmania</taxon>
    </lineage>
</organism>
<dbReference type="InterPro" id="IPR006555">
    <property type="entry name" value="ATP-dep_Helicase_C"/>
</dbReference>
<feature type="region of interest" description="Disordered" evidence="9">
    <location>
        <begin position="1118"/>
        <end position="1156"/>
    </location>
</feature>
<evidence type="ECO:0000313" key="12">
    <source>
        <dbReference type="EMBL" id="TPP54303.1"/>
    </source>
</evidence>
<keyword evidence="4 12" id="KW-0347">Helicase</keyword>
<dbReference type="SMART" id="SM00488">
    <property type="entry name" value="DEXDc2"/>
    <property type="match status" value="1"/>
</dbReference>
<keyword evidence="1" id="KW-0479">Metal-binding</keyword>
<dbReference type="Gene3D" id="3.40.50.300">
    <property type="entry name" value="P-loop containing nucleotide triphosphate hydrolases"/>
    <property type="match status" value="2"/>
</dbReference>
<evidence type="ECO:0000256" key="6">
    <source>
        <dbReference type="ARBA" id="ARBA00023004"/>
    </source>
</evidence>
<keyword evidence="7" id="KW-0411">Iron-sulfur</keyword>
<keyword evidence="10" id="KW-0472">Membrane</keyword>
<name>A0A504Y0F5_LEIDO</name>
<dbReference type="InterPro" id="IPR015915">
    <property type="entry name" value="Kelch-typ_b-propeller"/>
</dbReference>
<feature type="compositionally biased region" description="Low complexity" evidence="9">
    <location>
        <begin position="223"/>
        <end position="232"/>
    </location>
</feature>
<dbReference type="PROSITE" id="PS00690">
    <property type="entry name" value="DEAH_ATP_HELICASE"/>
    <property type="match status" value="1"/>
</dbReference>
<dbReference type="PANTHER" id="PTHR11472">
    <property type="entry name" value="DNA REPAIR DEAD HELICASE RAD3/XP-D SUBFAMILY MEMBER"/>
    <property type="match status" value="1"/>
</dbReference>
<keyword evidence="10" id="KW-0812">Transmembrane</keyword>
<dbReference type="GO" id="GO:1990918">
    <property type="term" value="P:double-strand break repair involved in meiotic recombination"/>
    <property type="evidence" value="ECO:0007669"/>
    <property type="project" value="TreeGrafter"/>
</dbReference>
<dbReference type="InterPro" id="IPR014013">
    <property type="entry name" value="Helic_SF1/SF2_ATP-bd_DinG/Rad3"/>
</dbReference>
<evidence type="ECO:0000256" key="10">
    <source>
        <dbReference type="SAM" id="Phobius"/>
    </source>
</evidence>
<dbReference type="EMBL" id="RHLC01000012">
    <property type="protein sequence ID" value="TPP54303.1"/>
    <property type="molecule type" value="Genomic_DNA"/>
</dbReference>
<dbReference type="GO" id="GO:0016818">
    <property type="term" value="F:hydrolase activity, acting on acid anhydrides, in phosphorus-containing anhydrides"/>
    <property type="evidence" value="ECO:0007669"/>
    <property type="project" value="InterPro"/>
</dbReference>
<dbReference type="GO" id="GO:0006289">
    <property type="term" value="P:nucleotide-excision repair"/>
    <property type="evidence" value="ECO:0007669"/>
    <property type="project" value="TreeGrafter"/>
</dbReference>
<feature type="transmembrane region" description="Helical" evidence="10">
    <location>
        <begin position="634"/>
        <end position="655"/>
    </location>
</feature>
<evidence type="ECO:0000256" key="9">
    <source>
        <dbReference type="SAM" id="MobiDB-lite"/>
    </source>
</evidence>
<dbReference type="InterPro" id="IPR010614">
    <property type="entry name" value="RAD3-like_helicase_DEAD"/>
</dbReference>
<keyword evidence="2" id="KW-0547">Nucleotide-binding</keyword>
<evidence type="ECO:0000313" key="13">
    <source>
        <dbReference type="Proteomes" id="UP000318447"/>
    </source>
</evidence>
<dbReference type="VEuPathDB" id="TriTrypDB:LdBPK_281720.1"/>
<accession>A0A504Y0F5</accession>
<dbReference type="VEuPathDB" id="TriTrypDB:LdCL_280022200"/>